<dbReference type="SUPFAM" id="SSF50985">
    <property type="entry name" value="RCC1/BLIP-II"/>
    <property type="match status" value="1"/>
</dbReference>
<evidence type="ECO:0000313" key="5">
    <source>
        <dbReference type="Proteomes" id="UP000192257"/>
    </source>
</evidence>
<dbReference type="GeneID" id="39989271"/>
<dbReference type="Pfam" id="PF00415">
    <property type="entry name" value="RCC1"/>
    <property type="match status" value="1"/>
</dbReference>
<protein>
    <submittedName>
        <fullName evidence="4">Putative chromatin binding protein</fullName>
    </submittedName>
</protein>
<dbReference type="PANTHER" id="PTHR22870">
    <property type="entry name" value="REGULATOR OF CHROMOSOME CONDENSATION"/>
    <property type="match status" value="1"/>
</dbReference>
<dbReference type="Pfam" id="PF13540">
    <property type="entry name" value="RCC1_2"/>
    <property type="match status" value="2"/>
</dbReference>
<dbReference type="AlphaFoldDB" id="A0A1X0NL15"/>
<sequence length="502" mass="54944">MGPYVVLDVPVNTTSLCEKTTALLDTYTAEGDTLIKVVRCAKHYGAALFRTGRLVLLAPESEKKHGTKIESGDGIVCDVAAGDNHIVFCKDDGTVFSFGYSNKYGQLGDGTVWESYFLEKSSNSNDNDDDDDDELPILSPPRKINGFSLGKRGNEEGDVVEGKRICVPVIAVACGAFHTLLLTSQRNCVYGCGLGLEGQLGGSRRPLLQPSFKSIHLLFGLPIKQIVAAGKHSFVLLQTGKLFAFGDNTSGQLGFGSTHSVTTPTAVNFSVTGSNEKSKKKRIDASTLKGLRAAWGSAESMYFPLRVERLSPELDPDEPFIVSIWTCANRSVALANTMEWFSCGLPLSRAPCEKGGKILRKRMDSYGPLGRWMGRKEEAAFFGKMQWSERIALSLGISHFPLLSNDGVSFDEIIASIFVFCTNHAVFILIPKNEKENQTFLFVEGEAKNVYLVDKNGDQSPLEPTVLAEKLIYDHKVDDDSSEYILPEAHSIFLSERLLVAV</sequence>
<dbReference type="OrthoDB" id="5981550at2759"/>
<gene>
    <name evidence="4" type="ORF">TM35_000371910</name>
</gene>
<evidence type="ECO:0000256" key="2">
    <source>
        <dbReference type="PROSITE-ProRule" id="PRU00235"/>
    </source>
</evidence>
<dbReference type="EMBL" id="NBCO01000037">
    <property type="protein sequence ID" value="ORC85218.1"/>
    <property type="molecule type" value="Genomic_DNA"/>
</dbReference>
<dbReference type="Gene3D" id="2.130.10.30">
    <property type="entry name" value="Regulator of chromosome condensation 1/beta-lactamase-inhibitor protein II"/>
    <property type="match status" value="1"/>
</dbReference>
<dbReference type="InterPro" id="IPR051210">
    <property type="entry name" value="Ub_ligase/GEF_domain"/>
</dbReference>
<dbReference type="InterPro" id="IPR009091">
    <property type="entry name" value="RCC1/BLIP-II"/>
</dbReference>
<comment type="caution">
    <text evidence="4">The sequence shown here is derived from an EMBL/GenBank/DDBJ whole genome shotgun (WGS) entry which is preliminary data.</text>
</comment>
<name>A0A1X0NL15_9TRYP</name>
<evidence type="ECO:0000313" key="4">
    <source>
        <dbReference type="EMBL" id="ORC85218.1"/>
    </source>
</evidence>
<organism evidence="4 5">
    <name type="scientific">Trypanosoma theileri</name>
    <dbReference type="NCBI Taxonomy" id="67003"/>
    <lineage>
        <taxon>Eukaryota</taxon>
        <taxon>Discoba</taxon>
        <taxon>Euglenozoa</taxon>
        <taxon>Kinetoplastea</taxon>
        <taxon>Metakinetoplastina</taxon>
        <taxon>Trypanosomatida</taxon>
        <taxon>Trypanosomatidae</taxon>
        <taxon>Trypanosoma</taxon>
    </lineage>
</organism>
<feature type="compositionally biased region" description="Acidic residues" evidence="3">
    <location>
        <begin position="126"/>
        <end position="135"/>
    </location>
</feature>
<dbReference type="PROSITE" id="PS00626">
    <property type="entry name" value="RCC1_2"/>
    <property type="match status" value="1"/>
</dbReference>
<keyword evidence="1" id="KW-0677">Repeat</keyword>
<dbReference type="PROSITE" id="PS50012">
    <property type="entry name" value="RCC1_3"/>
    <property type="match status" value="2"/>
</dbReference>
<accession>A0A1X0NL15</accession>
<dbReference type="InterPro" id="IPR000408">
    <property type="entry name" value="Reg_chr_condens"/>
</dbReference>
<feature type="repeat" description="RCC1" evidence="2">
    <location>
        <begin position="187"/>
        <end position="239"/>
    </location>
</feature>
<feature type="repeat" description="RCC1" evidence="2">
    <location>
        <begin position="93"/>
        <end position="185"/>
    </location>
</feature>
<evidence type="ECO:0000256" key="1">
    <source>
        <dbReference type="ARBA" id="ARBA00022737"/>
    </source>
</evidence>
<feature type="region of interest" description="Disordered" evidence="3">
    <location>
        <begin position="122"/>
        <end position="150"/>
    </location>
</feature>
<dbReference type="VEuPathDB" id="TriTrypDB:TM35_000371910"/>
<dbReference type="STRING" id="67003.A0A1X0NL15"/>
<dbReference type="Proteomes" id="UP000192257">
    <property type="component" value="Unassembled WGS sequence"/>
</dbReference>
<evidence type="ECO:0000256" key="3">
    <source>
        <dbReference type="SAM" id="MobiDB-lite"/>
    </source>
</evidence>
<proteinExistence type="predicted"/>
<dbReference type="PANTHER" id="PTHR22870:SF408">
    <property type="entry name" value="OS09G0560450 PROTEIN"/>
    <property type="match status" value="1"/>
</dbReference>
<reference evidence="4 5" key="1">
    <citation type="submission" date="2017-03" db="EMBL/GenBank/DDBJ databases">
        <title>An alternative strategy for trypanosome survival in the mammalian bloodstream revealed through genome and transcriptome analysis of the ubiquitous bovine parasite Trypanosoma (Megatrypanum) theileri.</title>
        <authorList>
            <person name="Kelly S."/>
            <person name="Ivens A."/>
            <person name="Mott A."/>
            <person name="O'Neill E."/>
            <person name="Emms D."/>
            <person name="Macleod O."/>
            <person name="Voorheis P."/>
            <person name="Matthews J."/>
            <person name="Matthews K."/>
            <person name="Carrington M."/>
        </authorList>
    </citation>
    <scope>NUCLEOTIDE SEQUENCE [LARGE SCALE GENOMIC DNA]</scope>
    <source>
        <strain evidence="4">Edinburgh</strain>
    </source>
</reference>
<keyword evidence="5" id="KW-1185">Reference proteome</keyword>
<dbReference type="RefSeq" id="XP_028879284.1">
    <property type="nucleotide sequence ID" value="XM_029029491.1"/>
</dbReference>